<dbReference type="Pfam" id="PF17768">
    <property type="entry name" value="RecJ_OB"/>
    <property type="match status" value="1"/>
</dbReference>
<dbReference type="InterPro" id="IPR004610">
    <property type="entry name" value="RecJ"/>
</dbReference>
<dbReference type="Gene3D" id="2.40.50.460">
    <property type="match status" value="1"/>
</dbReference>
<evidence type="ECO:0000256" key="4">
    <source>
        <dbReference type="ARBA" id="ARBA00022801"/>
    </source>
</evidence>
<accession>A0A1F7YID3</accession>
<dbReference type="InterPro" id="IPR001667">
    <property type="entry name" value="DDH_dom"/>
</dbReference>
<evidence type="ECO:0000259" key="6">
    <source>
        <dbReference type="Pfam" id="PF01368"/>
    </source>
</evidence>
<comment type="similarity">
    <text evidence="1">Belongs to the RecJ family.</text>
</comment>
<dbReference type="SUPFAM" id="SSF64182">
    <property type="entry name" value="DHH phosphoesterases"/>
    <property type="match status" value="1"/>
</dbReference>
<dbReference type="Proteomes" id="UP000178851">
    <property type="component" value="Unassembled WGS sequence"/>
</dbReference>
<dbReference type="PANTHER" id="PTHR30255:SF2">
    <property type="entry name" value="SINGLE-STRANDED-DNA-SPECIFIC EXONUCLEASE RECJ"/>
    <property type="match status" value="1"/>
</dbReference>
<evidence type="ECO:0000259" key="7">
    <source>
        <dbReference type="Pfam" id="PF02272"/>
    </source>
</evidence>
<feature type="domain" description="DDH" evidence="6">
    <location>
        <begin position="70"/>
        <end position="205"/>
    </location>
</feature>
<dbReference type="InterPro" id="IPR041122">
    <property type="entry name" value="RecJ_OB"/>
</dbReference>
<proteinExistence type="inferred from homology"/>
<evidence type="ECO:0000256" key="2">
    <source>
        <dbReference type="ARBA" id="ARBA00019841"/>
    </source>
</evidence>
<dbReference type="InterPro" id="IPR051673">
    <property type="entry name" value="SSDNA_exonuclease_RecJ"/>
</dbReference>
<evidence type="ECO:0000313" key="10">
    <source>
        <dbReference type="Proteomes" id="UP000178851"/>
    </source>
</evidence>
<evidence type="ECO:0000256" key="3">
    <source>
        <dbReference type="ARBA" id="ARBA00022722"/>
    </source>
</evidence>
<comment type="caution">
    <text evidence="9">The sequence shown here is derived from an EMBL/GenBank/DDBJ whole genome shotgun (WGS) entry which is preliminary data.</text>
</comment>
<feature type="domain" description="DHHA1" evidence="7">
    <location>
        <begin position="323"/>
        <end position="413"/>
    </location>
</feature>
<dbReference type="Pfam" id="PF01368">
    <property type="entry name" value="DHH"/>
    <property type="match status" value="1"/>
</dbReference>
<dbReference type="Gene3D" id="3.90.1640.30">
    <property type="match status" value="1"/>
</dbReference>
<dbReference type="InterPro" id="IPR003156">
    <property type="entry name" value="DHHA1_dom"/>
</dbReference>
<dbReference type="NCBIfam" id="TIGR00644">
    <property type="entry name" value="recJ"/>
    <property type="match status" value="1"/>
</dbReference>
<dbReference type="Pfam" id="PF02272">
    <property type="entry name" value="DHHA1"/>
    <property type="match status" value="1"/>
</dbReference>
<organism evidence="9 10">
    <name type="scientific">Candidatus Woesebacteria bacterium RIFCSPHIGHO2_01_FULL_39_28</name>
    <dbReference type="NCBI Taxonomy" id="1802496"/>
    <lineage>
        <taxon>Bacteria</taxon>
        <taxon>Candidatus Woeseibacteriota</taxon>
    </lineage>
</organism>
<evidence type="ECO:0000256" key="5">
    <source>
        <dbReference type="ARBA" id="ARBA00022839"/>
    </source>
</evidence>
<dbReference type="InterPro" id="IPR038763">
    <property type="entry name" value="DHH_sf"/>
</dbReference>
<reference evidence="9 10" key="1">
    <citation type="journal article" date="2016" name="Nat. Commun.">
        <title>Thousands of microbial genomes shed light on interconnected biogeochemical processes in an aquifer system.</title>
        <authorList>
            <person name="Anantharaman K."/>
            <person name="Brown C.T."/>
            <person name="Hug L.A."/>
            <person name="Sharon I."/>
            <person name="Castelle C.J."/>
            <person name="Probst A.J."/>
            <person name="Thomas B.C."/>
            <person name="Singh A."/>
            <person name="Wilkins M.J."/>
            <person name="Karaoz U."/>
            <person name="Brodie E.L."/>
            <person name="Williams K.H."/>
            <person name="Hubbard S.S."/>
            <person name="Banfield J.F."/>
        </authorList>
    </citation>
    <scope>NUCLEOTIDE SEQUENCE [LARGE SCALE GENOMIC DNA]</scope>
</reference>
<gene>
    <name evidence="9" type="ORF">A2627_01340</name>
</gene>
<dbReference type="GO" id="GO:0008409">
    <property type="term" value="F:5'-3' exonuclease activity"/>
    <property type="evidence" value="ECO:0007669"/>
    <property type="project" value="InterPro"/>
</dbReference>
<evidence type="ECO:0000313" key="9">
    <source>
        <dbReference type="EMBL" id="OGM26649.1"/>
    </source>
</evidence>
<dbReference type="EMBL" id="MGGI01000012">
    <property type="protein sequence ID" value="OGM26649.1"/>
    <property type="molecule type" value="Genomic_DNA"/>
</dbReference>
<dbReference type="GO" id="GO:0006281">
    <property type="term" value="P:DNA repair"/>
    <property type="evidence" value="ECO:0007669"/>
    <property type="project" value="InterPro"/>
</dbReference>
<dbReference type="GO" id="GO:0006310">
    <property type="term" value="P:DNA recombination"/>
    <property type="evidence" value="ECO:0007669"/>
    <property type="project" value="InterPro"/>
</dbReference>
<dbReference type="AlphaFoldDB" id="A0A1F7YID3"/>
<feature type="domain" description="RecJ OB" evidence="8">
    <location>
        <begin position="430"/>
        <end position="543"/>
    </location>
</feature>
<keyword evidence="5 9" id="KW-0269">Exonuclease</keyword>
<sequence length="548" mass="61285">MKWEVLNKISKGKIVDVLLENRNLKTQEQKREFFKPTHPNDLALEKLGISKNEVKKAVERIKKAIKNNEKIIVYGDYDADGICATAILWETLYSLTKNVLPYIPERFNEGYGLNIESLKKLKEDYPDLALVITVDHGIVAHKKIDFAKELGIDVIITDHHQPEKTKPKAFAIIHTTKISGSGVAWIFAKEIKKNNQLGLELAAMGTIADQLTLIGPNRSFAKYGLEALRNTERLGLLALFRQARLDPQNVGAYEVGFIIAPRINAMGRMKHAIESLRLLCTKSKENAEKLSSHLNKTNLDRQKAVEEIVIHAKNAANKLTTKGVIVLADKSYHEGVIGLAASRLVEEFHRPAIILCKKGEIAKASARSIPGFNIIETIRKLDEFLIEGGGHPMAAGFSIETKKIEIFSQRLEEISLPLLTEDLLTKKLKIDLEVEFNQMNSELAEKVLDFEPTGLGNPAPTFVTKGVQVVEARLVGSDGKHLKLKLASRQSGLQRDSREFGAIAFNMGEYFTQLTPNIFIDIAYNLVLNEWNGNKNLELKIKDIKISS</sequence>
<evidence type="ECO:0000256" key="1">
    <source>
        <dbReference type="ARBA" id="ARBA00005915"/>
    </source>
</evidence>
<keyword evidence="3" id="KW-0540">Nuclease</keyword>
<dbReference type="GO" id="GO:0003676">
    <property type="term" value="F:nucleic acid binding"/>
    <property type="evidence" value="ECO:0007669"/>
    <property type="project" value="InterPro"/>
</dbReference>
<evidence type="ECO:0000259" key="8">
    <source>
        <dbReference type="Pfam" id="PF17768"/>
    </source>
</evidence>
<name>A0A1F7YID3_9BACT</name>
<dbReference type="PANTHER" id="PTHR30255">
    <property type="entry name" value="SINGLE-STRANDED-DNA-SPECIFIC EXONUCLEASE RECJ"/>
    <property type="match status" value="1"/>
</dbReference>
<keyword evidence="4" id="KW-0378">Hydrolase</keyword>
<protein>
    <recommendedName>
        <fullName evidence="2">Single-stranded-DNA-specific exonuclease RecJ</fullName>
    </recommendedName>
</protein>